<organism evidence="2 3">
    <name type="scientific">Lipomyces tetrasporus</name>
    <dbReference type="NCBI Taxonomy" id="54092"/>
    <lineage>
        <taxon>Eukaryota</taxon>
        <taxon>Fungi</taxon>
        <taxon>Dikarya</taxon>
        <taxon>Ascomycota</taxon>
        <taxon>Saccharomycotina</taxon>
        <taxon>Lipomycetes</taxon>
        <taxon>Lipomycetales</taxon>
        <taxon>Lipomycetaceae</taxon>
        <taxon>Lipomyces</taxon>
    </lineage>
</organism>
<name>A0AAD7QP42_9ASCO</name>
<dbReference type="GeneID" id="80883336"/>
<evidence type="ECO:0000313" key="2">
    <source>
        <dbReference type="EMBL" id="KAJ8098640.1"/>
    </source>
</evidence>
<dbReference type="AlphaFoldDB" id="A0AAD7QP42"/>
<dbReference type="InterPro" id="IPR016024">
    <property type="entry name" value="ARM-type_fold"/>
</dbReference>
<feature type="coiled-coil region" evidence="1">
    <location>
        <begin position="485"/>
        <end position="512"/>
    </location>
</feature>
<keyword evidence="3" id="KW-1185">Reference proteome</keyword>
<dbReference type="RefSeq" id="XP_056042090.1">
    <property type="nucleotide sequence ID" value="XM_056188170.1"/>
</dbReference>
<evidence type="ECO:0000313" key="3">
    <source>
        <dbReference type="Proteomes" id="UP001217417"/>
    </source>
</evidence>
<dbReference type="SUPFAM" id="SSF48371">
    <property type="entry name" value="ARM repeat"/>
    <property type="match status" value="1"/>
</dbReference>
<comment type="caution">
    <text evidence="2">The sequence shown here is derived from an EMBL/GenBank/DDBJ whole genome shotgun (WGS) entry which is preliminary data.</text>
</comment>
<dbReference type="InterPro" id="IPR040144">
    <property type="entry name" value="RAP1GDS1"/>
</dbReference>
<evidence type="ECO:0000256" key="1">
    <source>
        <dbReference type="SAM" id="Coils"/>
    </source>
</evidence>
<dbReference type="Proteomes" id="UP001217417">
    <property type="component" value="Unassembled WGS sequence"/>
</dbReference>
<dbReference type="Gene3D" id="1.25.10.10">
    <property type="entry name" value="Leucine-rich Repeat Variant"/>
    <property type="match status" value="2"/>
</dbReference>
<reference evidence="2" key="1">
    <citation type="submission" date="2023-03" db="EMBL/GenBank/DDBJ databases">
        <title>Near-Complete genome sequence of Lipomyces tetrasporous NRRL Y-64009, an oleaginous yeast capable of growing on lignocellulosic hydrolysates.</title>
        <authorList>
            <consortium name="Lawrence Berkeley National Laboratory"/>
            <person name="Jagtap S.S."/>
            <person name="Liu J.-J."/>
            <person name="Walukiewicz H.E."/>
            <person name="Pangilinan J."/>
            <person name="Lipzen A."/>
            <person name="Ahrendt S."/>
            <person name="Koriabine M."/>
            <person name="Cobaugh K."/>
            <person name="Salamov A."/>
            <person name="Yoshinaga Y."/>
            <person name="Ng V."/>
            <person name="Daum C."/>
            <person name="Grigoriev I.V."/>
            <person name="Slininger P.J."/>
            <person name="Dien B.S."/>
            <person name="Jin Y.-S."/>
            <person name="Rao C.V."/>
        </authorList>
    </citation>
    <scope>NUCLEOTIDE SEQUENCE</scope>
    <source>
        <strain evidence="2">NRRL Y-64009</strain>
    </source>
</reference>
<dbReference type="EMBL" id="JARPMG010000008">
    <property type="protein sequence ID" value="KAJ8098640.1"/>
    <property type="molecule type" value="Genomic_DNA"/>
</dbReference>
<accession>A0AAD7QP42</accession>
<dbReference type="GO" id="GO:0005085">
    <property type="term" value="F:guanyl-nucleotide exchange factor activity"/>
    <property type="evidence" value="ECO:0007669"/>
    <property type="project" value="InterPro"/>
</dbReference>
<sequence length="537" mass="59626">MVAESLGSYHLMHLENVLSDLAALAANESTRPEFNGKPQLIHDIATNLQNGTSKVQFQCLRVLGNICADNNINRDLVMQDEVFAQALKSSLSAAGEQNKTIKHTSIIVAFNFCNDYESAQKYLIDNGFVTVFFDLLDQLHDEDISEYIMRILDMLVLNESMSEDALPPSALHSVIQAIDHSSMAEYSILITTVLSYNSFRLRAIEDNQFDLRKLCALYEIMAQSVEAEDNCDTLKDILGTLADISGVDGFIDKVSWDHDLVQLWRRWILKDGSGSGVCSLRTAGLTVLGNLALNEDACIKVVHDLQLHKDIIGAVIMMSSAPELHAAGGFLKNLSISQENKRLLVEANAFAAVKKIINEDISPQVVFSGLSVLRQLVINSYENARDLAKSNAENGILSRCLEIGQKSDEKALKIETGRLLCEFIRSTARLARTNELLLFLTGAFSNDIAQVKLLFEIILRLLLDQDQGSTFIPGTMTAWSLFAQCQEAKMLLVALLDERNDLTDRLRQLVENPQVSREVIMSIDAIFVVLGYPRKGP</sequence>
<gene>
    <name evidence="2" type="ORF">POJ06DRAFT_257584</name>
</gene>
<keyword evidence="1" id="KW-0175">Coiled coil</keyword>
<dbReference type="PANTHER" id="PTHR10957">
    <property type="entry name" value="RAP1 GTPASE-GDP DISSOCIATION STIMULATOR 1"/>
    <property type="match status" value="1"/>
</dbReference>
<protein>
    <submittedName>
        <fullName evidence="2">Armadillo-type protein</fullName>
    </submittedName>
</protein>
<proteinExistence type="predicted"/>
<dbReference type="InterPro" id="IPR011989">
    <property type="entry name" value="ARM-like"/>
</dbReference>